<organism evidence="1 2">
    <name type="scientific">Schistosoma mattheei</name>
    <dbReference type="NCBI Taxonomy" id="31246"/>
    <lineage>
        <taxon>Eukaryota</taxon>
        <taxon>Metazoa</taxon>
        <taxon>Spiralia</taxon>
        <taxon>Lophotrochozoa</taxon>
        <taxon>Platyhelminthes</taxon>
        <taxon>Trematoda</taxon>
        <taxon>Digenea</taxon>
        <taxon>Strigeidida</taxon>
        <taxon>Schistosomatoidea</taxon>
        <taxon>Schistosomatidae</taxon>
        <taxon>Schistosoma</taxon>
    </lineage>
</organism>
<evidence type="ECO:0000313" key="2">
    <source>
        <dbReference type="Proteomes" id="UP000269396"/>
    </source>
</evidence>
<name>A0A3P8GJ84_9TREM</name>
<sequence>MGMIGGFNFLWKTSLQQISLNHGCSNISYILSCNKIYTDKQK</sequence>
<accession>A0A3P8GJ84</accession>
<dbReference type="EMBL" id="UZAL01027688">
    <property type="protein sequence ID" value="VDP34749.1"/>
    <property type="molecule type" value="Genomic_DNA"/>
</dbReference>
<reference evidence="1 2" key="1">
    <citation type="submission" date="2018-11" db="EMBL/GenBank/DDBJ databases">
        <authorList>
            <consortium name="Pathogen Informatics"/>
        </authorList>
    </citation>
    <scope>NUCLEOTIDE SEQUENCE [LARGE SCALE GENOMIC DNA]</scope>
    <source>
        <strain>Denwood</strain>
        <strain evidence="2">Zambia</strain>
    </source>
</reference>
<dbReference type="Proteomes" id="UP000269396">
    <property type="component" value="Unassembled WGS sequence"/>
</dbReference>
<protein>
    <submittedName>
        <fullName evidence="1">Uncharacterized protein</fullName>
    </submittedName>
</protein>
<evidence type="ECO:0000313" key="1">
    <source>
        <dbReference type="EMBL" id="VDP34749.1"/>
    </source>
</evidence>
<dbReference type="AlphaFoldDB" id="A0A3P8GJ84"/>
<keyword evidence="2" id="KW-1185">Reference proteome</keyword>
<proteinExistence type="predicted"/>
<gene>
    <name evidence="1" type="ORF">SMTD_LOCUS6607</name>
</gene>